<feature type="transmembrane region" description="Helical" evidence="7">
    <location>
        <begin position="245"/>
        <end position="270"/>
    </location>
</feature>
<feature type="compositionally biased region" description="Low complexity" evidence="6">
    <location>
        <begin position="11"/>
        <end position="25"/>
    </location>
</feature>
<evidence type="ECO:0000256" key="4">
    <source>
        <dbReference type="ARBA" id="ARBA00022989"/>
    </source>
</evidence>
<dbReference type="InterPro" id="IPR002549">
    <property type="entry name" value="AI-2E-like"/>
</dbReference>
<keyword evidence="3 7" id="KW-0812">Transmembrane</keyword>
<keyword evidence="9" id="KW-1185">Reference proteome</keyword>
<accession>A0A433J2X9</accession>
<dbReference type="Proteomes" id="UP000280346">
    <property type="component" value="Unassembled WGS sequence"/>
</dbReference>
<dbReference type="Pfam" id="PF01594">
    <property type="entry name" value="AI-2E_transport"/>
    <property type="match status" value="1"/>
</dbReference>
<feature type="transmembrane region" description="Helical" evidence="7">
    <location>
        <begin position="315"/>
        <end position="337"/>
    </location>
</feature>
<feature type="transmembrane region" description="Helical" evidence="7">
    <location>
        <begin position="357"/>
        <end position="378"/>
    </location>
</feature>
<evidence type="ECO:0000256" key="6">
    <source>
        <dbReference type="SAM" id="MobiDB-lite"/>
    </source>
</evidence>
<feature type="transmembrane region" description="Helical" evidence="7">
    <location>
        <begin position="73"/>
        <end position="89"/>
    </location>
</feature>
<proteinExistence type="inferred from homology"/>
<dbReference type="EMBL" id="RZIJ01000023">
    <property type="protein sequence ID" value="RUQ66050.1"/>
    <property type="molecule type" value="Genomic_DNA"/>
</dbReference>
<evidence type="ECO:0000256" key="3">
    <source>
        <dbReference type="ARBA" id="ARBA00022692"/>
    </source>
</evidence>
<dbReference type="AlphaFoldDB" id="A0A433J2X9"/>
<dbReference type="PANTHER" id="PTHR21716:SF16">
    <property type="entry name" value="BLL1467 PROTEIN"/>
    <property type="match status" value="1"/>
</dbReference>
<comment type="subcellular location">
    <subcellularLocation>
        <location evidence="1">Membrane</location>
        <topology evidence="1">Multi-pass membrane protein</topology>
    </subcellularLocation>
</comment>
<organism evidence="8 9">
    <name type="scientific">Azospirillum doebereinerae</name>
    <dbReference type="NCBI Taxonomy" id="92933"/>
    <lineage>
        <taxon>Bacteria</taxon>
        <taxon>Pseudomonadati</taxon>
        <taxon>Pseudomonadota</taxon>
        <taxon>Alphaproteobacteria</taxon>
        <taxon>Rhodospirillales</taxon>
        <taxon>Azospirillaceae</taxon>
        <taxon>Azospirillum</taxon>
    </lineage>
</organism>
<evidence type="ECO:0000313" key="8">
    <source>
        <dbReference type="EMBL" id="RUQ66050.1"/>
    </source>
</evidence>
<evidence type="ECO:0000256" key="5">
    <source>
        <dbReference type="ARBA" id="ARBA00023136"/>
    </source>
</evidence>
<evidence type="ECO:0000313" key="9">
    <source>
        <dbReference type="Proteomes" id="UP000280346"/>
    </source>
</evidence>
<evidence type="ECO:0000256" key="7">
    <source>
        <dbReference type="SAM" id="Phobius"/>
    </source>
</evidence>
<feature type="transmembrane region" description="Helical" evidence="7">
    <location>
        <begin position="276"/>
        <end position="303"/>
    </location>
</feature>
<comment type="caution">
    <text evidence="8">The sequence shown here is derived from an EMBL/GenBank/DDBJ whole genome shotgun (WGS) entry which is preliminary data.</text>
</comment>
<protein>
    <submittedName>
        <fullName evidence="8">AI-2E family transporter</fullName>
    </submittedName>
</protein>
<name>A0A433J2X9_9PROT</name>
<keyword evidence="5 7" id="KW-0472">Membrane</keyword>
<dbReference type="PANTHER" id="PTHR21716">
    <property type="entry name" value="TRANSMEMBRANE PROTEIN"/>
    <property type="match status" value="1"/>
</dbReference>
<dbReference type="RefSeq" id="WP_127002546.1">
    <property type="nucleotide sequence ID" value="NZ_CP173190.1"/>
</dbReference>
<feature type="transmembrane region" description="Helical" evidence="7">
    <location>
        <begin position="195"/>
        <end position="212"/>
    </location>
</feature>
<dbReference type="GO" id="GO:0016020">
    <property type="term" value="C:membrane"/>
    <property type="evidence" value="ECO:0007669"/>
    <property type="project" value="UniProtKB-SubCell"/>
</dbReference>
<evidence type="ECO:0000256" key="2">
    <source>
        <dbReference type="ARBA" id="ARBA00009773"/>
    </source>
</evidence>
<dbReference type="OrthoDB" id="9799225at2"/>
<feature type="transmembrane region" description="Helical" evidence="7">
    <location>
        <begin position="101"/>
        <end position="122"/>
    </location>
</feature>
<keyword evidence="4 7" id="KW-1133">Transmembrane helix</keyword>
<evidence type="ECO:0000256" key="1">
    <source>
        <dbReference type="ARBA" id="ARBA00004141"/>
    </source>
</evidence>
<feature type="transmembrane region" description="Helical" evidence="7">
    <location>
        <begin position="51"/>
        <end position="67"/>
    </location>
</feature>
<gene>
    <name evidence="8" type="ORF">EJ913_23675</name>
</gene>
<sequence>MNDRTPITRLPTAGPSAAGHSSAGLPPAPGTPEPVAKPVPPAEHPRDPTRFAVVGLFVIALLFTLYFGRDVLLPIMLALILSFLLRPLVRALYRLGIPEGLGAAVMVLLVFGGWGLAVYTLSTPAAEWVNRMPRVLHELEFKLGDIRAGIERAREASRQIEQITSSTGDAAGAPVREVVVRGPTLIEQAVTQVESLLANVVILLVLLYFFLARGRNSLEALIGTMRSVDDRVHYAMVAATLQQNIAVYLLTITVINAMLGLATGVVMWMWGLPNPALWGVLVALANYIPFIGPAVMTGVLFLVSVLTFDGLGTIILPPLSFVAITTIEGNFLTPMIIGRRLALNPIAVFVSILFWGWLWGIPGALLAVPILAILKILFDAHEPMKPIGALLGE</sequence>
<reference evidence="8 9" key="1">
    <citation type="submission" date="2018-12" db="EMBL/GenBank/DDBJ databases">
        <authorList>
            <person name="Yang Y."/>
        </authorList>
    </citation>
    <scope>NUCLEOTIDE SEQUENCE [LARGE SCALE GENOMIC DNA]</scope>
    <source>
        <strain evidence="8 9">GSF71</strain>
    </source>
</reference>
<comment type="similarity">
    <text evidence="2">Belongs to the autoinducer-2 exporter (AI-2E) (TC 2.A.86) family.</text>
</comment>
<feature type="compositionally biased region" description="Pro residues" evidence="6">
    <location>
        <begin position="26"/>
        <end position="42"/>
    </location>
</feature>
<dbReference type="GO" id="GO:0055085">
    <property type="term" value="P:transmembrane transport"/>
    <property type="evidence" value="ECO:0007669"/>
    <property type="project" value="TreeGrafter"/>
</dbReference>
<feature type="region of interest" description="Disordered" evidence="6">
    <location>
        <begin position="1"/>
        <end position="43"/>
    </location>
</feature>